<dbReference type="Gene3D" id="3.30.70.260">
    <property type="match status" value="1"/>
</dbReference>
<reference evidence="1 2" key="1">
    <citation type="submission" date="2017-09" db="EMBL/GenBank/DDBJ databases">
        <title>Depth-based differentiation of microbial function through sediment-hosted aquifers and enrichment of novel symbionts in the deep terrestrial subsurface.</title>
        <authorList>
            <person name="Probst A.J."/>
            <person name="Ladd B."/>
            <person name="Jarett J.K."/>
            <person name="Geller-Mcgrath D.E."/>
            <person name="Sieber C.M."/>
            <person name="Emerson J.B."/>
            <person name="Anantharaman K."/>
            <person name="Thomas B.C."/>
            <person name="Malmstrom R."/>
            <person name="Stieglmeier M."/>
            <person name="Klingl A."/>
            <person name="Woyke T."/>
            <person name="Ryan C.M."/>
            <person name="Banfield J.F."/>
        </authorList>
    </citation>
    <scope>NUCLEOTIDE SEQUENCE [LARGE SCALE GENOMIC DNA]</scope>
    <source>
        <strain evidence="1">CG17_big_fil_post_rev_8_21_14_2_50_48_46</strain>
    </source>
</reference>
<proteinExistence type="predicted"/>
<comment type="caution">
    <text evidence="1">The sequence shown here is derived from an EMBL/GenBank/DDBJ whole genome shotgun (WGS) entry which is preliminary data.</text>
</comment>
<organism evidence="1 2">
    <name type="scientific">bacterium (Candidatus Blackallbacteria) CG17_big_fil_post_rev_8_21_14_2_50_48_46</name>
    <dbReference type="NCBI Taxonomy" id="2014261"/>
    <lineage>
        <taxon>Bacteria</taxon>
        <taxon>Candidatus Blackallbacteria</taxon>
    </lineage>
</organism>
<gene>
    <name evidence="1" type="ORF">COW36_21505</name>
</gene>
<dbReference type="SUPFAM" id="SSF117991">
    <property type="entry name" value="YbeD/HP0495-like"/>
    <property type="match status" value="1"/>
</dbReference>
<evidence type="ECO:0000313" key="1">
    <source>
        <dbReference type="EMBL" id="PIW14616.1"/>
    </source>
</evidence>
<protein>
    <submittedName>
        <fullName evidence="1">DUF493 domain-containing protein</fullName>
    </submittedName>
</protein>
<dbReference type="InterPro" id="IPR027471">
    <property type="entry name" value="YbeD-like_sf"/>
</dbReference>
<evidence type="ECO:0000313" key="2">
    <source>
        <dbReference type="Proteomes" id="UP000231019"/>
    </source>
</evidence>
<accession>A0A2M7FZN9</accession>
<dbReference type="Proteomes" id="UP000231019">
    <property type="component" value="Unassembled WGS sequence"/>
</dbReference>
<name>A0A2M7FZN9_9BACT</name>
<sequence length="97" mass="10918">MSETDPSSENSPPAHAKFKALLEEEYVWPADFHFKFIVPVAQVDALQGLLNTTARIEVRLSRNNRYASISARMKMASSDEVVYVYEKVSEIEGIIAL</sequence>
<dbReference type="InterPro" id="IPR007454">
    <property type="entry name" value="UPF0250_YbeD-like"/>
</dbReference>
<dbReference type="EMBL" id="PFFQ01000059">
    <property type="protein sequence ID" value="PIW14616.1"/>
    <property type="molecule type" value="Genomic_DNA"/>
</dbReference>
<dbReference type="Pfam" id="PF04359">
    <property type="entry name" value="DUF493"/>
    <property type="match status" value="1"/>
</dbReference>
<dbReference type="AlphaFoldDB" id="A0A2M7FZN9"/>